<feature type="region of interest" description="Disordered" evidence="1">
    <location>
        <begin position="35"/>
        <end position="105"/>
    </location>
</feature>
<evidence type="ECO:0000256" key="1">
    <source>
        <dbReference type="SAM" id="MobiDB-lite"/>
    </source>
</evidence>
<comment type="caution">
    <text evidence="2">The sequence shown here is derived from an EMBL/GenBank/DDBJ whole genome shotgun (WGS) entry which is preliminary data.</text>
</comment>
<proteinExistence type="predicted"/>
<protein>
    <submittedName>
        <fullName evidence="2">Uncharacterized protein</fullName>
    </submittedName>
</protein>
<keyword evidence="3" id="KW-1185">Reference proteome</keyword>
<evidence type="ECO:0000313" key="2">
    <source>
        <dbReference type="EMBL" id="MBW0496061.1"/>
    </source>
</evidence>
<dbReference type="Proteomes" id="UP000765509">
    <property type="component" value="Unassembled WGS sequence"/>
</dbReference>
<evidence type="ECO:0000313" key="3">
    <source>
        <dbReference type="Proteomes" id="UP000765509"/>
    </source>
</evidence>
<feature type="compositionally biased region" description="Basic and acidic residues" evidence="1">
    <location>
        <begin position="35"/>
        <end position="51"/>
    </location>
</feature>
<feature type="compositionally biased region" description="Basic residues" evidence="1">
    <location>
        <begin position="67"/>
        <end position="89"/>
    </location>
</feature>
<dbReference type="EMBL" id="AVOT02013428">
    <property type="protein sequence ID" value="MBW0496061.1"/>
    <property type="molecule type" value="Genomic_DNA"/>
</dbReference>
<name>A0A9Q3H999_9BASI</name>
<organism evidence="2 3">
    <name type="scientific">Austropuccinia psidii MF-1</name>
    <dbReference type="NCBI Taxonomy" id="1389203"/>
    <lineage>
        <taxon>Eukaryota</taxon>
        <taxon>Fungi</taxon>
        <taxon>Dikarya</taxon>
        <taxon>Basidiomycota</taxon>
        <taxon>Pucciniomycotina</taxon>
        <taxon>Pucciniomycetes</taxon>
        <taxon>Pucciniales</taxon>
        <taxon>Sphaerophragmiaceae</taxon>
        <taxon>Austropuccinia</taxon>
    </lineage>
</organism>
<gene>
    <name evidence="2" type="ORF">O181_035776</name>
</gene>
<dbReference type="AlphaFoldDB" id="A0A9Q3H999"/>
<accession>A0A9Q3H999</accession>
<sequence>MSPEKIKDLLKGWRPISCKGQVQNIKAWLKAQRISPEEQKQEMAQKKDKSPVKAPQASPSKNLPQKVPKKGKKAPKTNQKGKKKAKSKWNKPYPQDYGISNKEKTSMDNVFDMAKALIELKTRRKKE</sequence>
<reference evidence="2" key="1">
    <citation type="submission" date="2021-03" db="EMBL/GenBank/DDBJ databases">
        <title>Draft genome sequence of rust myrtle Austropuccinia psidii MF-1, a brazilian biotype.</title>
        <authorList>
            <person name="Quecine M.C."/>
            <person name="Pachon D.M.R."/>
            <person name="Bonatelli M.L."/>
            <person name="Correr F.H."/>
            <person name="Franceschini L.M."/>
            <person name="Leite T.F."/>
            <person name="Margarido G.R.A."/>
            <person name="Almeida C.A."/>
            <person name="Ferrarezi J.A."/>
            <person name="Labate C.A."/>
        </authorList>
    </citation>
    <scope>NUCLEOTIDE SEQUENCE</scope>
    <source>
        <strain evidence="2">MF-1</strain>
    </source>
</reference>